<name>A0ACB0YWM9_MELEN</name>
<dbReference type="EMBL" id="CAVMJV010000019">
    <property type="protein sequence ID" value="CAK5065261.1"/>
    <property type="molecule type" value="Genomic_DNA"/>
</dbReference>
<sequence>MMFTVIVVFVLCWTPLYGLYCYFFLSDDKDSSFFQFASSVLRPIFQALFYLLHNSNEICSDFTKTLIIFQPTIGGKIRRGTFIRGNCLSNSPSLFKILKIARTRHRYEYEFWHELPNTALLSWMGIRTFSDFRTFPNPAHFCSIPISNDFIIMMLSLT</sequence>
<dbReference type="Proteomes" id="UP001497535">
    <property type="component" value="Unassembled WGS sequence"/>
</dbReference>
<reference evidence="1" key="1">
    <citation type="submission" date="2023-11" db="EMBL/GenBank/DDBJ databases">
        <authorList>
            <person name="Poullet M."/>
        </authorList>
    </citation>
    <scope>NUCLEOTIDE SEQUENCE</scope>
    <source>
        <strain evidence="1">E1834</strain>
    </source>
</reference>
<organism evidence="1 2">
    <name type="scientific">Meloidogyne enterolobii</name>
    <name type="common">Root-knot nematode worm</name>
    <name type="synonym">Meloidogyne mayaguensis</name>
    <dbReference type="NCBI Taxonomy" id="390850"/>
    <lineage>
        <taxon>Eukaryota</taxon>
        <taxon>Metazoa</taxon>
        <taxon>Ecdysozoa</taxon>
        <taxon>Nematoda</taxon>
        <taxon>Chromadorea</taxon>
        <taxon>Rhabditida</taxon>
        <taxon>Tylenchina</taxon>
        <taxon>Tylenchomorpha</taxon>
        <taxon>Tylenchoidea</taxon>
        <taxon>Meloidogynidae</taxon>
        <taxon>Meloidogyninae</taxon>
        <taxon>Meloidogyne</taxon>
    </lineage>
</organism>
<accession>A0ACB0YWM9</accession>
<evidence type="ECO:0000313" key="1">
    <source>
        <dbReference type="EMBL" id="CAK5065261.1"/>
    </source>
</evidence>
<gene>
    <name evidence="1" type="ORF">MENTE1834_LOCUS17265</name>
</gene>
<keyword evidence="2" id="KW-1185">Reference proteome</keyword>
<evidence type="ECO:0000313" key="2">
    <source>
        <dbReference type="Proteomes" id="UP001497535"/>
    </source>
</evidence>
<comment type="caution">
    <text evidence="1">The sequence shown here is derived from an EMBL/GenBank/DDBJ whole genome shotgun (WGS) entry which is preliminary data.</text>
</comment>
<protein>
    <submittedName>
        <fullName evidence="1">Uncharacterized protein</fullName>
    </submittedName>
</protein>
<proteinExistence type="predicted"/>